<evidence type="ECO:0000256" key="1">
    <source>
        <dbReference type="ARBA" id="ARBA00004447"/>
    </source>
</evidence>
<accession>A0AAX4P624</accession>
<evidence type="ECO:0000313" key="16">
    <source>
        <dbReference type="Proteomes" id="UP001472866"/>
    </source>
</evidence>
<dbReference type="Pfam" id="PF00777">
    <property type="entry name" value="Glyco_transf_29"/>
    <property type="match status" value="1"/>
</dbReference>
<evidence type="ECO:0000256" key="8">
    <source>
        <dbReference type="ARBA" id="ARBA00023034"/>
    </source>
</evidence>
<name>A0AAX4P624_9CHLO</name>
<proteinExistence type="inferred from homology"/>
<evidence type="ECO:0000256" key="3">
    <source>
        <dbReference type="ARBA" id="ARBA00022676"/>
    </source>
</evidence>
<evidence type="ECO:0000256" key="4">
    <source>
        <dbReference type="ARBA" id="ARBA00022679"/>
    </source>
</evidence>
<keyword evidence="11" id="KW-0325">Glycoprotein</keyword>
<comment type="catalytic activity">
    <reaction evidence="12">
        <text>a beta-D-galactoside + CMP-N-acetyl-beta-neuraminate = an N-acetyl-alpha-neuraminyl-(2-&gt;6)-beta-D-galactosyl derivative + CMP + H(+)</text>
        <dbReference type="Rhea" id="RHEA:52104"/>
        <dbReference type="ChEBI" id="CHEBI:15378"/>
        <dbReference type="ChEBI" id="CHEBI:28034"/>
        <dbReference type="ChEBI" id="CHEBI:57812"/>
        <dbReference type="ChEBI" id="CHEBI:60377"/>
        <dbReference type="ChEBI" id="CHEBI:136398"/>
        <dbReference type="EC" id="2.4.3.1"/>
    </reaction>
</comment>
<dbReference type="GO" id="GO:0003835">
    <property type="term" value="F:beta-galactoside alpha-2,6-sialyltransferase activity"/>
    <property type="evidence" value="ECO:0007669"/>
    <property type="project" value="UniProtKB-EC"/>
</dbReference>
<feature type="compositionally biased region" description="Basic and acidic residues" evidence="14">
    <location>
        <begin position="170"/>
        <end position="180"/>
    </location>
</feature>
<keyword evidence="8" id="KW-0333">Golgi apparatus</keyword>
<dbReference type="GO" id="GO:0032580">
    <property type="term" value="C:Golgi cisterna membrane"/>
    <property type="evidence" value="ECO:0007669"/>
    <property type="project" value="UniProtKB-SubCell"/>
</dbReference>
<evidence type="ECO:0000256" key="14">
    <source>
        <dbReference type="SAM" id="MobiDB-lite"/>
    </source>
</evidence>
<keyword evidence="3 15" id="KW-0328">Glycosyltransferase</keyword>
<keyword evidence="5" id="KW-0812">Transmembrane</keyword>
<evidence type="ECO:0000256" key="10">
    <source>
        <dbReference type="ARBA" id="ARBA00023157"/>
    </source>
</evidence>
<feature type="compositionally biased region" description="Basic and acidic residues" evidence="14">
    <location>
        <begin position="17"/>
        <end position="28"/>
    </location>
</feature>
<keyword evidence="16" id="KW-1185">Reference proteome</keyword>
<evidence type="ECO:0000256" key="5">
    <source>
        <dbReference type="ARBA" id="ARBA00022692"/>
    </source>
</evidence>
<evidence type="ECO:0000256" key="6">
    <source>
        <dbReference type="ARBA" id="ARBA00022968"/>
    </source>
</evidence>
<evidence type="ECO:0000256" key="12">
    <source>
        <dbReference type="ARBA" id="ARBA00034249"/>
    </source>
</evidence>
<comment type="subcellular location">
    <subcellularLocation>
        <location evidence="1">Golgi apparatus</location>
        <location evidence="1">Golgi stack membrane</location>
        <topology evidence="1">Single-pass type II membrane protein</topology>
    </subcellularLocation>
</comment>
<evidence type="ECO:0000256" key="7">
    <source>
        <dbReference type="ARBA" id="ARBA00022989"/>
    </source>
</evidence>
<feature type="compositionally biased region" description="Basic and acidic residues" evidence="14">
    <location>
        <begin position="119"/>
        <end position="128"/>
    </location>
</feature>
<dbReference type="InterPro" id="IPR038578">
    <property type="entry name" value="GT29-like_sf"/>
</dbReference>
<evidence type="ECO:0000256" key="13">
    <source>
        <dbReference type="ARBA" id="ARBA00034329"/>
    </source>
</evidence>
<dbReference type="InterPro" id="IPR001675">
    <property type="entry name" value="Glyco_trans_29"/>
</dbReference>
<evidence type="ECO:0000256" key="9">
    <source>
        <dbReference type="ARBA" id="ARBA00023136"/>
    </source>
</evidence>
<evidence type="ECO:0000256" key="2">
    <source>
        <dbReference type="ARBA" id="ARBA00006003"/>
    </source>
</evidence>
<feature type="compositionally biased region" description="Basic and acidic residues" evidence="14">
    <location>
        <begin position="201"/>
        <end position="217"/>
    </location>
</feature>
<dbReference type="Proteomes" id="UP001472866">
    <property type="component" value="Chromosome 04"/>
</dbReference>
<keyword evidence="10" id="KW-1015">Disulfide bond</keyword>
<organism evidence="15 16">
    <name type="scientific">Chloropicon roscoffensis</name>
    <dbReference type="NCBI Taxonomy" id="1461544"/>
    <lineage>
        <taxon>Eukaryota</taxon>
        <taxon>Viridiplantae</taxon>
        <taxon>Chlorophyta</taxon>
        <taxon>Chloropicophyceae</taxon>
        <taxon>Chloropicales</taxon>
        <taxon>Chloropicaceae</taxon>
        <taxon>Chloropicon</taxon>
    </lineage>
</organism>
<feature type="compositionally biased region" description="Basic residues" evidence="14">
    <location>
        <begin position="182"/>
        <end position="200"/>
    </location>
</feature>
<keyword evidence="9" id="KW-0472">Membrane</keyword>
<feature type="compositionally biased region" description="Pro residues" evidence="14">
    <location>
        <begin position="155"/>
        <end position="166"/>
    </location>
</feature>
<gene>
    <name evidence="15" type="ORF">HKI87_04g30050</name>
</gene>
<keyword evidence="4" id="KW-0808">Transferase</keyword>
<dbReference type="EC" id="2.4.3.1" evidence="13"/>
<dbReference type="AlphaFoldDB" id="A0AAX4P624"/>
<feature type="compositionally biased region" description="Acidic residues" evidence="14">
    <location>
        <begin position="143"/>
        <end position="152"/>
    </location>
</feature>
<reference evidence="15 16" key="1">
    <citation type="submission" date="2024-03" db="EMBL/GenBank/DDBJ databases">
        <title>Complete genome sequence of the green alga Chloropicon roscoffensis RCC1871.</title>
        <authorList>
            <person name="Lemieux C."/>
            <person name="Pombert J.-F."/>
            <person name="Otis C."/>
            <person name="Turmel M."/>
        </authorList>
    </citation>
    <scope>NUCLEOTIDE SEQUENCE [LARGE SCALE GENOMIC DNA]</scope>
    <source>
        <strain evidence="15 16">RCC1871</strain>
    </source>
</reference>
<sequence length="569" mass="63692">MAIEGDEEGSAGPLQSEEQRLRRSRNDETVNVSKAKLYSMYGVILMLLGALAVTNGSDWSSFRDEVKAEKEVVSLDRMTEVERPPSLPVMNPRGRAAEGDFGEEERERQVQQLLADARAAVEKRRAENGDVAEDLPPPPAEEQGVESEEEEKETTPPPPPPPPRPSPAAKESKPEGDAKATKAIKKAKRKAEKERKRKNEKKKELSGEGEEKSEAAVKRAQKRKEKYLQSYREKMARHKAMMVPRNYVLPAAKKKIVDDFAGSLQPPRYCYTSVLGSRALPREPDDEDAKYANLPLPVARKVLKLLAADYPCLVLNQACMRKETMGEDADLIFGRYDSLYFNGSALTREEKIARTPDFSELRLGTCAIVGNADNVLTGKFGEEIDGHDFVARFNVATHDFKEFVGAKTGGMFIKVGYRASEFHRDFAPTKFNLFPKFIPHELSPRSLPDKRPPLIYGQEDGEMPWRQDLEQMFYAFLEAKNLTNFAGAPYGVPKLPHPTGGITRFRALVQMLSSGICDRLDVYGFSVGGGKYFDRTHFVSHAHPISSENYFIRLLMATGVHGKLCVYGK</sequence>
<keyword evidence="6" id="KW-0735">Signal-anchor</keyword>
<feature type="region of interest" description="Disordered" evidence="14">
    <location>
        <begin position="1"/>
        <end position="28"/>
    </location>
</feature>
<comment type="similarity">
    <text evidence="2">Belongs to the glycosyltransferase 29 family.</text>
</comment>
<protein>
    <recommendedName>
        <fullName evidence="13">beta-galactoside alpha-(2,6)-sialyltransferase</fullName>
        <ecNumber evidence="13">2.4.3.1</ecNumber>
    </recommendedName>
</protein>
<feature type="region of interest" description="Disordered" evidence="14">
    <location>
        <begin position="77"/>
        <end position="225"/>
    </location>
</feature>
<evidence type="ECO:0000256" key="11">
    <source>
        <dbReference type="ARBA" id="ARBA00023180"/>
    </source>
</evidence>
<dbReference type="PANTHER" id="PTHR46059">
    <property type="entry name" value="BETA-GALACTOSIDE ALPHA-2,6-SIALYLTRANSFERASE"/>
    <property type="match status" value="1"/>
</dbReference>
<evidence type="ECO:0000313" key="15">
    <source>
        <dbReference type="EMBL" id="WZN61470.1"/>
    </source>
</evidence>
<keyword evidence="7" id="KW-1133">Transmembrane helix</keyword>
<dbReference type="EMBL" id="CP151504">
    <property type="protein sequence ID" value="WZN61470.1"/>
    <property type="molecule type" value="Genomic_DNA"/>
</dbReference>
<dbReference type="Gene3D" id="3.90.1480.20">
    <property type="entry name" value="Glycosyl transferase family 29"/>
    <property type="match status" value="1"/>
</dbReference>
<dbReference type="PANTHER" id="PTHR46059:SF1">
    <property type="entry name" value="BETA-GALACTOSIDE ALPHA-2,6-SIALYLTRANSFERASE"/>
    <property type="match status" value="1"/>
</dbReference>